<dbReference type="SUPFAM" id="SSF55711">
    <property type="entry name" value="Subdomain of clathrin and coatomer appendage domain"/>
    <property type="match status" value="1"/>
</dbReference>
<dbReference type="Proteomes" id="UP000694546">
    <property type="component" value="Chromosome 2"/>
</dbReference>
<dbReference type="GO" id="GO:0006886">
    <property type="term" value="P:intracellular protein transport"/>
    <property type="evidence" value="ECO:0007669"/>
    <property type="project" value="UniProtKB-UniRule"/>
</dbReference>
<feature type="domain" description="Clathrin adaptor alpha/beta/gamma-adaptin appendage Ig-like subdomain" evidence="11">
    <location>
        <begin position="719"/>
        <end position="838"/>
    </location>
</feature>
<protein>
    <recommendedName>
        <fullName evidence="8">AP-2 complex subunit alpha</fullName>
    </recommendedName>
</protein>
<dbReference type="PIRSF" id="PIRSF037091">
    <property type="entry name" value="AP2_complex_alpha"/>
    <property type="match status" value="1"/>
</dbReference>
<dbReference type="Ensembl" id="ENSGMOT00000057302.1">
    <property type="protein sequence ID" value="ENSGMOP00000040612.1"/>
    <property type="gene ID" value="ENSGMOG00000004536.2"/>
</dbReference>
<keyword evidence="13" id="KW-1185">Reference proteome</keyword>
<dbReference type="Pfam" id="PF02883">
    <property type="entry name" value="Alpha_adaptinC2"/>
    <property type="match status" value="1"/>
</dbReference>
<comment type="subunit">
    <text evidence="8">Adaptor protein complex 2 (AP-2) is a heterotetramer composed of two large adaptins (alpha-type subunit AP2A1 or AP2A2 and beta-type subunit AP2B1), a medium adaptin (mu-type subunit AP2M1) and a small adaptin (sigma-type subunit AP2S1).</text>
</comment>
<dbReference type="SUPFAM" id="SSF48371">
    <property type="entry name" value="ARM repeat"/>
    <property type="match status" value="1"/>
</dbReference>
<evidence type="ECO:0000256" key="2">
    <source>
        <dbReference type="ARBA" id="ARBA00006613"/>
    </source>
</evidence>
<name>A0A8C5B3E4_GADMO</name>
<dbReference type="GO" id="GO:0072583">
    <property type="term" value="P:clathrin-dependent endocytosis"/>
    <property type="evidence" value="ECO:0007669"/>
    <property type="project" value="InterPro"/>
</dbReference>
<dbReference type="InterPro" id="IPR011989">
    <property type="entry name" value="ARM-like"/>
</dbReference>
<dbReference type="InterPro" id="IPR003164">
    <property type="entry name" value="Clathrin_a-adaptin_app_sub_C"/>
</dbReference>
<keyword evidence="5 8" id="KW-0653">Protein transport</keyword>
<feature type="region of interest" description="Disordered" evidence="10">
    <location>
        <begin position="623"/>
        <end position="665"/>
    </location>
</feature>
<dbReference type="InterPro" id="IPR016024">
    <property type="entry name" value="ARM-type_fold"/>
</dbReference>
<reference evidence="12" key="1">
    <citation type="submission" date="2025-08" db="UniProtKB">
        <authorList>
            <consortium name="Ensembl"/>
        </authorList>
    </citation>
    <scope>IDENTIFICATION</scope>
</reference>
<dbReference type="SMART" id="SM00809">
    <property type="entry name" value="Alpha_adaptinC2"/>
    <property type="match status" value="1"/>
</dbReference>
<accession>A0A8C5B3E4</accession>
<dbReference type="Pfam" id="PF01602">
    <property type="entry name" value="Adaptin_N"/>
    <property type="match status" value="1"/>
</dbReference>
<evidence type="ECO:0000256" key="3">
    <source>
        <dbReference type="ARBA" id="ARBA00022448"/>
    </source>
</evidence>
<sequence>MPAVSKGDGMRGLAVFISDIRNCKSKEAEIKRINKELANIRSKFKGDKALDGYSKKKYVCKLLFIFLLGHDIDFGHMEAVNLLSSNKYTEKQIGYLFISVLVNSNSELIRLINNAIKNDLSSRNPTFMCLALHCIANVGSREMAEAFAGEIPRILVAGDTMDSVKQSAALCLLRLYKASPDLVLMGEWTSRVVHLLNDQHMGVVTAAISLITCLSQKNPDEFKTCVSLAVSRLSRIVSSASTDLQDYTYYFVPAPWLSCKLLRLLQCYPPPEDGAVKGRLVECLETILNKAQEPPKSKKVQHSNAKNAILFEAISLIIHYDSEPNLLVRACNQLGQFLQHRETNLRYLALESMCTLASSEFSHEAVKTHIETVINALKTERDVSVRQRAADLLYAMCDRSNAKQIVAEMLSYLETADYSIREEMVLKVAILAEKYAVDYSWYVDTILNLIRIAGDYVSEEVWYRVIQIVINRDDVQGYAAKTVFEALQAPACHENMVKVGGYILGEFGNLIAGDPRSSPLVQFNLLHSKFHLCSVPTRALLLSAYIKFINLFPETKATIQEVLRSDSQIRNSDVELQQRAVEYLKLSSIASTDVLATVLEEMPPFPERESSILAKLKKKKGPGVVPVSELEDGKREGGELNGGGDRGPDSAMSASNASTPSPSADLLGLRSAAPVSAAAPSAGSLLVDVFSESGAALSPLLRLSEDLAPLCPRRDELLNKFVCKNNGVLFENQLLQIGIKSEYRQNLGRMYLFYGNKTSVQFASFSTTVSYPGELQSHILTPLPLNVQTKPVEPLVEGGAQVQQVLNIECITDFSEAPQLNIKFRYGGALQNITLKLPVTINKFFQPTEMAATDFFQRWKQLSQPQQEAQKIFKANHGMDTEVLKAKLLGLGTALLENVDPNPENYVCAGVVQTKSQQVGVLLRLEPNAQAQMYRLTLRSSKDTVSKRLCDLLAEQF</sequence>
<evidence type="ECO:0000313" key="12">
    <source>
        <dbReference type="Ensembl" id="ENSGMOP00000040612.1"/>
    </source>
</evidence>
<comment type="subcellular location">
    <subcellularLocation>
        <location evidence="1">Membrane</location>
        <location evidence="1">Coated pit</location>
        <topology evidence="1">Peripheral membrane protein</topology>
        <orientation evidence="1">Cytoplasmic side</orientation>
    </subcellularLocation>
</comment>
<dbReference type="InterPro" id="IPR013041">
    <property type="entry name" value="Clathrin_app_Ig-like_sf"/>
</dbReference>
<dbReference type="InterPro" id="IPR017104">
    <property type="entry name" value="AP2_complex_asu"/>
</dbReference>
<organism evidence="12 13">
    <name type="scientific">Gadus morhua</name>
    <name type="common">Atlantic cod</name>
    <dbReference type="NCBI Taxonomy" id="8049"/>
    <lineage>
        <taxon>Eukaryota</taxon>
        <taxon>Metazoa</taxon>
        <taxon>Chordata</taxon>
        <taxon>Craniata</taxon>
        <taxon>Vertebrata</taxon>
        <taxon>Euteleostomi</taxon>
        <taxon>Actinopterygii</taxon>
        <taxon>Neopterygii</taxon>
        <taxon>Teleostei</taxon>
        <taxon>Neoteleostei</taxon>
        <taxon>Acanthomorphata</taxon>
        <taxon>Zeiogadaria</taxon>
        <taxon>Gadariae</taxon>
        <taxon>Gadiformes</taxon>
        <taxon>Gadoidei</taxon>
        <taxon>Gadidae</taxon>
        <taxon>Gadus</taxon>
    </lineage>
</organism>
<dbReference type="PANTHER" id="PTHR22780">
    <property type="entry name" value="ADAPTIN, ALPHA/GAMMA/EPSILON"/>
    <property type="match status" value="1"/>
</dbReference>
<comment type="function">
    <text evidence="8">Component of the adaptor protein complex 2 (AP-2). Adaptor protein complexes function in protein transport via transport vesicles in different membrane traffic pathways. Adaptor protein complexes are vesicle coat components and appear to be involved in cargo selection and vesicle formation. AP-2 is involved in clathrin-dependent endocytosis in which cargo proteins are incorporated into vesicles surrounded by clathrin (clathrin-coated vesicles, CCVs) which are destined for fusion with the early endosome. The clathrin lattice serves as a mechanical scaffold but is itself unable to bind directly to membrane components. Clathrin-associated adaptor protein (AP) complexes which can bind directly to both the clathrin lattice and to the lipid and protein components of membranes are considered to be the major clathrin adaptors contributing the CCV formation. AP-2 also serves as a cargo receptor to selectively sort the membrane proteins involved in receptor-mediated endocytosis. AP-2 seems to play a role in the recycling of synaptic vesicle membranes from the presynaptic surface. AP-2 recognizes Y-X-X-[FILMV] (Y-X-X-Phi) and [ED]-X-X-X-L-[LI] endocytosis signal motifs within the cytosolic tails of transmembrane cargo molecules. AP-2 may also play a role in maintaining normal post-endocytic trafficking through the ARF6-regulated, non-clathrin pathway. The AP-2 alpha subunit binds polyphosphoinositide-containing lipids, positioning AP-2 on the membrane. The AP-2 alpha subunit acts via its C-terminal appendage domain as a scaffolding platform for endocytic accessory proteins. The AP-2 alpha and AP-2 sigma subunits are thought to contribute to the recognition of the [ED]-X-X-X-L-[LI] motif.</text>
</comment>
<dbReference type="InterPro" id="IPR008152">
    <property type="entry name" value="Clathrin_a/b/g-adaptin_app_Ig"/>
</dbReference>
<evidence type="ECO:0000256" key="8">
    <source>
        <dbReference type="PIRNR" id="PIRNR037091"/>
    </source>
</evidence>
<comment type="similarity">
    <text evidence="2 8">Belongs to the adaptor complexes large subunit family.</text>
</comment>
<dbReference type="OMA" id="SHVAKIM"/>
<dbReference type="InterPro" id="IPR009028">
    <property type="entry name" value="Coatomer/calthrin_app_sub_C"/>
</dbReference>
<reference evidence="12" key="2">
    <citation type="submission" date="2025-09" db="UniProtKB">
        <authorList>
            <consortium name="Ensembl"/>
        </authorList>
    </citation>
    <scope>IDENTIFICATION</scope>
</reference>
<evidence type="ECO:0000256" key="5">
    <source>
        <dbReference type="ARBA" id="ARBA00022927"/>
    </source>
</evidence>
<proteinExistence type="inferred from homology"/>
<dbReference type="Gene3D" id="2.60.40.1230">
    <property type="match status" value="1"/>
</dbReference>
<feature type="binding site" evidence="9">
    <location>
        <begin position="11"/>
        <end position="12"/>
    </location>
    <ligand>
        <name>a 1,2-diacyl-sn-glycero-3-phospho-(1D-myo-inositol-3,4,5-trisphosphate)</name>
        <dbReference type="ChEBI" id="CHEBI:57836"/>
    </ligand>
</feature>
<evidence type="ECO:0000256" key="10">
    <source>
        <dbReference type="SAM" id="MobiDB-lite"/>
    </source>
</evidence>
<evidence type="ECO:0000256" key="1">
    <source>
        <dbReference type="ARBA" id="ARBA00004277"/>
    </source>
</evidence>
<feature type="binding site" evidence="9">
    <location>
        <begin position="57"/>
        <end position="61"/>
    </location>
    <ligand>
        <name>a 1,2-diacyl-sn-glycero-3-phospho-(1D-myo-inositol-3,4,5-trisphosphate)</name>
        <dbReference type="ChEBI" id="CHEBI:57836"/>
    </ligand>
</feature>
<keyword evidence="7 8" id="KW-0168">Coated pit</keyword>
<keyword evidence="3 8" id="KW-0813">Transport</keyword>
<dbReference type="GeneTree" id="ENSGT00950000182838"/>
<feature type="binding site" evidence="9">
    <location>
        <position position="53"/>
    </location>
    <ligand>
        <name>a 1,2-diacyl-sn-glycero-3-phospho-(1D-myo-inositol-3,4,5-trisphosphate)</name>
        <dbReference type="ChEBI" id="CHEBI:57836"/>
    </ligand>
</feature>
<feature type="compositionally biased region" description="Low complexity" evidence="10">
    <location>
        <begin position="650"/>
        <end position="664"/>
    </location>
</feature>
<feature type="binding site" evidence="9">
    <location>
        <position position="43"/>
    </location>
    <ligand>
        <name>a 1,2-diacyl-sn-glycero-3-phospho-(1D-myo-inositol-3,4,5-trisphosphate)</name>
        <dbReference type="ChEBI" id="CHEBI:57836"/>
    </ligand>
</feature>
<evidence type="ECO:0000256" key="9">
    <source>
        <dbReference type="PIRSR" id="PIRSR037091-1"/>
    </source>
</evidence>
<keyword evidence="4 8" id="KW-0254">Endocytosis</keyword>
<dbReference type="GO" id="GO:0030122">
    <property type="term" value="C:AP-2 adaptor complex"/>
    <property type="evidence" value="ECO:0007669"/>
    <property type="project" value="InterPro"/>
</dbReference>
<dbReference type="GO" id="GO:0035615">
    <property type="term" value="F:clathrin adaptor activity"/>
    <property type="evidence" value="ECO:0007669"/>
    <property type="project" value="InterPro"/>
</dbReference>
<evidence type="ECO:0000256" key="6">
    <source>
        <dbReference type="ARBA" id="ARBA00023136"/>
    </source>
</evidence>
<dbReference type="InterPro" id="IPR002553">
    <property type="entry name" value="Clathrin/coatomer_adapt-like_N"/>
</dbReference>
<dbReference type="Gene3D" id="1.25.10.10">
    <property type="entry name" value="Leucine-rich Repeat Variant"/>
    <property type="match status" value="1"/>
</dbReference>
<evidence type="ECO:0000256" key="4">
    <source>
        <dbReference type="ARBA" id="ARBA00022583"/>
    </source>
</evidence>
<dbReference type="AlphaFoldDB" id="A0A8C5B3E4"/>
<dbReference type="Pfam" id="PF02296">
    <property type="entry name" value="Alpha_adaptin_C"/>
    <property type="match status" value="1"/>
</dbReference>
<dbReference type="InterPro" id="IPR050840">
    <property type="entry name" value="Adaptor_Complx_Large_Subunit"/>
</dbReference>
<evidence type="ECO:0000259" key="11">
    <source>
        <dbReference type="SMART" id="SM00809"/>
    </source>
</evidence>
<keyword evidence="6 8" id="KW-0472">Membrane</keyword>
<dbReference type="Gene3D" id="3.30.310.10">
    <property type="entry name" value="TATA-Binding Protein"/>
    <property type="match status" value="1"/>
</dbReference>
<evidence type="ECO:0000313" key="13">
    <source>
        <dbReference type="Proteomes" id="UP000694546"/>
    </source>
</evidence>
<evidence type="ECO:0000256" key="7">
    <source>
        <dbReference type="ARBA" id="ARBA00023176"/>
    </source>
</evidence>
<dbReference type="SUPFAM" id="SSF49348">
    <property type="entry name" value="Clathrin adaptor appendage domain"/>
    <property type="match status" value="1"/>
</dbReference>
<dbReference type="InterPro" id="IPR012295">
    <property type="entry name" value="TBP_dom_sf"/>
</dbReference>